<protein>
    <submittedName>
        <fullName evidence="3">Amidohydrolase family protein</fullName>
    </submittedName>
</protein>
<dbReference type="CDD" id="cd01299">
    <property type="entry name" value="Met_dep_hydrolase_A"/>
    <property type="match status" value="1"/>
</dbReference>
<dbReference type="Gene3D" id="2.30.40.10">
    <property type="entry name" value="Urease, subunit C, domain 1"/>
    <property type="match status" value="1"/>
</dbReference>
<dbReference type="OrthoDB" id="9765769at2"/>
<evidence type="ECO:0000313" key="4">
    <source>
        <dbReference type="Proteomes" id="UP000252706"/>
    </source>
</evidence>
<dbReference type="Pfam" id="PF01979">
    <property type="entry name" value="Amidohydro_1"/>
    <property type="match status" value="1"/>
</dbReference>
<dbReference type="RefSeq" id="WP_113789692.1">
    <property type="nucleotide sequence ID" value="NZ_QOCE01000006.1"/>
</dbReference>
<feature type="chain" id="PRO_5017059105" evidence="1">
    <location>
        <begin position="24"/>
        <end position="448"/>
    </location>
</feature>
<dbReference type="EMBL" id="QOCE01000006">
    <property type="protein sequence ID" value="RBW61109.1"/>
    <property type="molecule type" value="Genomic_DNA"/>
</dbReference>
<sequence length="448" mass="47882">MKRQGMILALLASSILAGSAVLAQDSSASATLITGARIFDGVGPDLIDGQDILIEDGMISEVGAGLVAPEGAQVIDAAGRTMTPGFIDVHYHLSLCNVPIMDMAGSAAPDLDYIGIKAAQAAEEALMRGFTSLRDVGGASWGAKLAADRGEIAGPRVWPSLRAISQFGGHGDANPRYMEPREFGGPENNLERLGYSRIVNGRDEVLVATRENLKRGASQIKMHLAGGVGTEFDPIDGRQFIKEEIEAAVEVAEGFGTYVAAHVYTPDGIKQAVEAGVRSIEHGNLITDEIAQLMSDNDVWLSPQVVVYLTFSPDLGPVRLAKGKKVEAGLDQMFELAKKYDLKIAFGTDVVVNPEACADQNREFVERTKWFTPAEVLAQATSLSGELLQLSGDRSPYPGVVGKIEEGAHADVLLIDGNPLEDISILRNHEEAIDLIMKGGEVYKSELE</sequence>
<dbReference type="PANTHER" id="PTHR43135:SF3">
    <property type="entry name" value="ALPHA-D-RIBOSE 1-METHYLPHOSPHONATE 5-TRIPHOSPHATE DIPHOSPHATASE"/>
    <property type="match status" value="1"/>
</dbReference>
<dbReference type="InterPro" id="IPR006680">
    <property type="entry name" value="Amidohydro-rel"/>
</dbReference>
<evidence type="ECO:0000256" key="1">
    <source>
        <dbReference type="SAM" id="SignalP"/>
    </source>
</evidence>
<dbReference type="InterPro" id="IPR057744">
    <property type="entry name" value="OTAase-like"/>
</dbReference>
<name>A0A366X6E3_9RHOB</name>
<dbReference type="InterPro" id="IPR011059">
    <property type="entry name" value="Metal-dep_hydrolase_composite"/>
</dbReference>
<proteinExistence type="predicted"/>
<dbReference type="InterPro" id="IPR032466">
    <property type="entry name" value="Metal_Hydrolase"/>
</dbReference>
<dbReference type="SUPFAM" id="SSF51338">
    <property type="entry name" value="Composite domain of metallo-dependent hydrolases"/>
    <property type="match status" value="2"/>
</dbReference>
<dbReference type="SUPFAM" id="SSF51556">
    <property type="entry name" value="Metallo-dependent hydrolases"/>
    <property type="match status" value="1"/>
</dbReference>
<feature type="domain" description="Amidohydrolase-related" evidence="2">
    <location>
        <begin position="81"/>
        <end position="439"/>
    </location>
</feature>
<keyword evidence="3" id="KW-0378">Hydrolase</keyword>
<accession>A0A366X6E3</accession>
<evidence type="ECO:0000259" key="2">
    <source>
        <dbReference type="Pfam" id="PF01979"/>
    </source>
</evidence>
<feature type="signal peptide" evidence="1">
    <location>
        <begin position="1"/>
        <end position="23"/>
    </location>
</feature>
<organism evidence="3 4">
    <name type="scientific">Phaeobacter gallaeciensis</name>
    <dbReference type="NCBI Taxonomy" id="60890"/>
    <lineage>
        <taxon>Bacteria</taxon>
        <taxon>Pseudomonadati</taxon>
        <taxon>Pseudomonadota</taxon>
        <taxon>Alphaproteobacteria</taxon>
        <taxon>Rhodobacterales</taxon>
        <taxon>Roseobacteraceae</taxon>
        <taxon>Phaeobacter</taxon>
    </lineage>
</organism>
<dbReference type="GO" id="GO:0016810">
    <property type="term" value="F:hydrolase activity, acting on carbon-nitrogen (but not peptide) bonds"/>
    <property type="evidence" value="ECO:0007669"/>
    <property type="project" value="InterPro"/>
</dbReference>
<gene>
    <name evidence="3" type="ORF">DS909_02755</name>
</gene>
<reference evidence="3 4" key="1">
    <citation type="submission" date="2018-07" db="EMBL/GenBank/DDBJ databases">
        <title>Modular assembly of carbohydrate-degrading microbial communities in the ocean.</title>
        <authorList>
            <person name="Enke T.N."/>
            <person name="Datta M.S."/>
            <person name="Schwartzman J.A."/>
            <person name="Cermak N."/>
            <person name="Schmitz D.A."/>
            <person name="Barrere J."/>
            <person name="Cordero O.X."/>
        </authorList>
    </citation>
    <scope>NUCLEOTIDE SEQUENCE [LARGE SCALE GENOMIC DNA]</scope>
    <source>
        <strain evidence="3 4">C3M10</strain>
    </source>
</reference>
<comment type="caution">
    <text evidence="3">The sequence shown here is derived from an EMBL/GenBank/DDBJ whole genome shotgun (WGS) entry which is preliminary data.</text>
</comment>
<evidence type="ECO:0000313" key="3">
    <source>
        <dbReference type="EMBL" id="RBW61109.1"/>
    </source>
</evidence>
<keyword evidence="1" id="KW-0732">Signal</keyword>
<dbReference type="Gene3D" id="3.20.20.140">
    <property type="entry name" value="Metal-dependent hydrolases"/>
    <property type="match status" value="1"/>
</dbReference>
<dbReference type="Proteomes" id="UP000252706">
    <property type="component" value="Unassembled WGS sequence"/>
</dbReference>
<dbReference type="PANTHER" id="PTHR43135">
    <property type="entry name" value="ALPHA-D-RIBOSE 1-METHYLPHOSPHONATE 5-TRIPHOSPHATE DIPHOSPHATASE"/>
    <property type="match status" value="1"/>
</dbReference>
<dbReference type="AlphaFoldDB" id="A0A366X6E3"/>
<dbReference type="InterPro" id="IPR051781">
    <property type="entry name" value="Metallo-dep_Hydrolase"/>
</dbReference>